<reference evidence="3 4" key="1">
    <citation type="submission" date="2020-09" db="EMBL/GenBank/DDBJ databases">
        <authorList>
            <person name="Kim M.K."/>
        </authorList>
    </citation>
    <scope>NUCLEOTIDE SEQUENCE [LARGE SCALE GENOMIC DNA]</scope>
    <source>
        <strain evidence="3 4">BT189</strain>
    </source>
</reference>
<keyword evidence="2" id="KW-0732">Signal</keyword>
<evidence type="ECO:0000313" key="4">
    <source>
        <dbReference type="Proteomes" id="UP000606003"/>
    </source>
</evidence>
<dbReference type="EMBL" id="JACXAC010000006">
    <property type="protein sequence ID" value="MBD2724274.1"/>
    <property type="molecule type" value="Genomic_DNA"/>
</dbReference>
<feature type="chain" id="PRO_5045164896" evidence="2">
    <location>
        <begin position="25"/>
        <end position="126"/>
    </location>
</feature>
<sequence>MKKYFYAVLAASGLLFLNPAAASASLPHSLLTENPTEVKAERKAAKAAAREQAAAAKQVSKMKKLSVKSHRLGNKLEHLMLVVLGMEESKTVTSPRQLKRQLHSHQKQLKMRAKLSARARRSHTHD</sequence>
<evidence type="ECO:0000256" key="2">
    <source>
        <dbReference type="SAM" id="SignalP"/>
    </source>
</evidence>
<evidence type="ECO:0000313" key="3">
    <source>
        <dbReference type="EMBL" id="MBD2724274.1"/>
    </source>
</evidence>
<organism evidence="3 4">
    <name type="scientific">Hymenobacter armeniacus</name>
    <dbReference type="NCBI Taxonomy" id="2771358"/>
    <lineage>
        <taxon>Bacteria</taxon>
        <taxon>Pseudomonadati</taxon>
        <taxon>Bacteroidota</taxon>
        <taxon>Cytophagia</taxon>
        <taxon>Cytophagales</taxon>
        <taxon>Hymenobacteraceae</taxon>
        <taxon>Hymenobacter</taxon>
    </lineage>
</organism>
<keyword evidence="4" id="KW-1185">Reference proteome</keyword>
<comment type="caution">
    <text evidence="3">The sequence shown here is derived from an EMBL/GenBank/DDBJ whole genome shotgun (WGS) entry which is preliminary data.</text>
</comment>
<proteinExistence type="predicted"/>
<dbReference type="RefSeq" id="WP_190927879.1">
    <property type="nucleotide sequence ID" value="NZ_JACXAC010000006.1"/>
</dbReference>
<feature type="signal peptide" evidence="2">
    <location>
        <begin position="1"/>
        <end position="24"/>
    </location>
</feature>
<feature type="region of interest" description="Disordered" evidence="1">
    <location>
        <begin position="92"/>
        <end position="126"/>
    </location>
</feature>
<gene>
    <name evidence="3" type="ORF">IC234_19255</name>
</gene>
<evidence type="ECO:0000256" key="1">
    <source>
        <dbReference type="SAM" id="MobiDB-lite"/>
    </source>
</evidence>
<dbReference type="Proteomes" id="UP000606003">
    <property type="component" value="Unassembled WGS sequence"/>
</dbReference>
<feature type="compositionally biased region" description="Basic residues" evidence="1">
    <location>
        <begin position="97"/>
        <end position="126"/>
    </location>
</feature>
<accession>A0ABR8K198</accession>
<protein>
    <submittedName>
        <fullName evidence="3">Uncharacterized protein</fullName>
    </submittedName>
</protein>
<name>A0ABR8K198_9BACT</name>